<dbReference type="Proteomes" id="UP000317839">
    <property type="component" value="Unassembled WGS sequence"/>
</dbReference>
<name>A0A545TIN6_9GAMM</name>
<dbReference type="OrthoDB" id="9800897at2"/>
<dbReference type="EMBL" id="VIKR01000001">
    <property type="protein sequence ID" value="TQV77090.1"/>
    <property type="molecule type" value="Genomic_DNA"/>
</dbReference>
<dbReference type="Pfam" id="PF00072">
    <property type="entry name" value="Response_reg"/>
    <property type="match status" value="1"/>
</dbReference>
<evidence type="ECO:0000313" key="5">
    <source>
        <dbReference type="Proteomes" id="UP000317839"/>
    </source>
</evidence>
<comment type="caution">
    <text evidence="4">The sequence shown here is derived from an EMBL/GenBank/DDBJ whole genome shotgun (WGS) entry which is preliminary data.</text>
</comment>
<sequence length="120" mass="13257">MARILVVEDSNSMRQLISTSLQALGHQVGEAVDGVDGIDKAEKDSYDLVISDVKMPNKDGLELTAALRELPGYEYRPIILLTAIDDEQLKEKGRQVGATGWLMKPFDSETLTRAINKVIK</sequence>
<proteinExistence type="predicted"/>
<dbReference type="SUPFAM" id="SSF52172">
    <property type="entry name" value="CheY-like"/>
    <property type="match status" value="1"/>
</dbReference>
<dbReference type="PANTHER" id="PTHR44591:SF25">
    <property type="entry name" value="CHEMOTAXIS TWO-COMPONENT RESPONSE REGULATOR"/>
    <property type="match status" value="1"/>
</dbReference>
<dbReference type="Gene3D" id="3.40.50.2300">
    <property type="match status" value="1"/>
</dbReference>
<accession>A0A545TIN6</accession>
<feature type="modified residue" description="4-aspartylphosphate" evidence="2">
    <location>
        <position position="52"/>
    </location>
</feature>
<evidence type="ECO:0000313" key="4">
    <source>
        <dbReference type="EMBL" id="TQV77090.1"/>
    </source>
</evidence>
<keyword evidence="1 2" id="KW-0597">Phosphoprotein</keyword>
<feature type="domain" description="Response regulatory" evidence="3">
    <location>
        <begin position="3"/>
        <end position="119"/>
    </location>
</feature>
<dbReference type="InterPro" id="IPR050595">
    <property type="entry name" value="Bact_response_regulator"/>
</dbReference>
<protein>
    <submittedName>
        <fullName evidence="4">Response regulator</fullName>
    </submittedName>
</protein>
<evidence type="ECO:0000259" key="3">
    <source>
        <dbReference type="PROSITE" id="PS50110"/>
    </source>
</evidence>
<dbReference type="InterPro" id="IPR001789">
    <property type="entry name" value="Sig_transdc_resp-reg_receiver"/>
</dbReference>
<reference evidence="4 5" key="1">
    <citation type="submission" date="2019-06" db="EMBL/GenBank/DDBJ databases">
        <title>Draft genome of Aliikangiella marina GYP-15.</title>
        <authorList>
            <person name="Wang G."/>
        </authorList>
    </citation>
    <scope>NUCLEOTIDE SEQUENCE [LARGE SCALE GENOMIC DNA]</scope>
    <source>
        <strain evidence="4 5">GYP-15</strain>
    </source>
</reference>
<keyword evidence="5" id="KW-1185">Reference proteome</keyword>
<dbReference type="SMART" id="SM00448">
    <property type="entry name" value="REC"/>
    <property type="match status" value="1"/>
</dbReference>
<organism evidence="4 5">
    <name type="scientific">Aliikangiella marina</name>
    <dbReference type="NCBI Taxonomy" id="1712262"/>
    <lineage>
        <taxon>Bacteria</taxon>
        <taxon>Pseudomonadati</taxon>
        <taxon>Pseudomonadota</taxon>
        <taxon>Gammaproteobacteria</taxon>
        <taxon>Oceanospirillales</taxon>
        <taxon>Pleioneaceae</taxon>
        <taxon>Aliikangiella</taxon>
    </lineage>
</organism>
<dbReference type="InterPro" id="IPR011006">
    <property type="entry name" value="CheY-like_superfamily"/>
</dbReference>
<dbReference type="GO" id="GO:0000160">
    <property type="term" value="P:phosphorelay signal transduction system"/>
    <property type="evidence" value="ECO:0007669"/>
    <property type="project" value="InterPro"/>
</dbReference>
<dbReference type="PANTHER" id="PTHR44591">
    <property type="entry name" value="STRESS RESPONSE REGULATOR PROTEIN 1"/>
    <property type="match status" value="1"/>
</dbReference>
<evidence type="ECO:0000256" key="2">
    <source>
        <dbReference type="PROSITE-ProRule" id="PRU00169"/>
    </source>
</evidence>
<dbReference type="PROSITE" id="PS50110">
    <property type="entry name" value="RESPONSE_REGULATORY"/>
    <property type="match status" value="1"/>
</dbReference>
<dbReference type="RefSeq" id="WP_142888450.1">
    <property type="nucleotide sequence ID" value="NZ_VIKR01000001.1"/>
</dbReference>
<gene>
    <name evidence="4" type="ORF">FLL45_03835</name>
</gene>
<dbReference type="AlphaFoldDB" id="A0A545TIN6"/>
<evidence type="ECO:0000256" key="1">
    <source>
        <dbReference type="ARBA" id="ARBA00022553"/>
    </source>
</evidence>